<dbReference type="EMBL" id="AE017355">
    <property type="protein sequence ID" value="AAT60283.1"/>
    <property type="molecule type" value="Genomic_DNA"/>
</dbReference>
<evidence type="ECO:0000313" key="3">
    <source>
        <dbReference type="Proteomes" id="UP000001301"/>
    </source>
</evidence>
<dbReference type="InterPro" id="IPR025142">
    <property type="entry name" value="DUF4073"/>
</dbReference>
<reference evidence="2 3" key="1">
    <citation type="journal article" date="2006" name="J. Bacteriol.">
        <title>Pathogenomic sequence analysis of Bacillus cereus and Bacillus thuringiensis isolates closely related to Bacillus anthracis.</title>
        <authorList>
            <person name="Han C.S."/>
            <person name="Xie G."/>
            <person name="Challacombe J.F."/>
            <person name="Altherr M.R."/>
            <person name="Bhotika S.S."/>
            <person name="Brown N."/>
            <person name="Bruce D."/>
            <person name="Campbell C.S."/>
            <person name="Campbell M.L."/>
            <person name="Chen J."/>
            <person name="Chertkov O."/>
            <person name="Cleland C."/>
            <person name="Dimitrijevic M."/>
            <person name="Doggett N.A."/>
            <person name="Fawcett J.J."/>
            <person name="Glavina T."/>
            <person name="Goodwin L.A."/>
            <person name="Green L.D."/>
            <person name="Hill K.K."/>
            <person name="Hitchcock P."/>
            <person name="Jackson P.J."/>
            <person name="Keim P."/>
            <person name="Kewalramani A.R."/>
            <person name="Longmire J."/>
            <person name="Lucas S."/>
            <person name="Malfatti S."/>
            <person name="McMurry K."/>
            <person name="Meincke L.J."/>
            <person name="Misra M."/>
            <person name="Moseman B.L."/>
            <person name="Mundt M."/>
            <person name="Munk A.C."/>
            <person name="Okinaka R.T."/>
            <person name="Parson-Quintana B."/>
            <person name="Reilly L.P."/>
            <person name="Richardson P."/>
            <person name="Robinson D.L."/>
            <person name="Rubin E."/>
            <person name="Saunders E."/>
            <person name="Tapia R."/>
            <person name="Tesmer J.G."/>
            <person name="Thayer N."/>
            <person name="Thompson L.S."/>
            <person name="Tice H."/>
            <person name="Ticknor L.O."/>
            <person name="Wills P.L."/>
            <person name="Brettin T.S."/>
            <person name="Gilna P."/>
        </authorList>
    </citation>
    <scope>NUCLEOTIDE SEQUENCE [LARGE SCALE GENOMIC DNA]</scope>
    <source>
        <strain evidence="2 3">97-27</strain>
    </source>
</reference>
<proteinExistence type="predicted"/>
<protein>
    <recommendedName>
        <fullName evidence="1">DUF4073 domain-containing protein</fullName>
    </recommendedName>
</protein>
<evidence type="ECO:0000259" key="1">
    <source>
        <dbReference type="Pfam" id="PF13285"/>
    </source>
</evidence>
<dbReference type="AlphaFoldDB" id="Q6HGL0"/>
<evidence type="ECO:0000313" key="2">
    <source>
        <dbReference type="EMBL" id="AAT60283.1"/>
    </source>
</evidence>
<dbReference type="Proteomes" id="UP000001301">
    <property type="component" value="Chromosome"/>
</dbReference>
<organism evidence="2 3">
    <name type="scientific">Bacillus thuringiensis subsp. konkukian (strain 97-27)</name>
    <dbReference type="NCBI Taxonomy" id="281309"/>
    <lineage>
        <taxon>Bacteria</taxon>
        <taxon>Bacillati</taxon>
        <taxon>Bacillota</taxon>
        <taxon>Bacilli</taxon>
        <taxon>Bacillales</taxon>
        <taxon>Bacillaceae</taxon>
        <taxon>Bacillus</taxon>
        <taxon>Bacillus cereus group</taxon>
    </lineage>
</organism>
<feature type="domain" description="DUF4073" evidence="1">
    <location>
        <begin position="20"/>
        <end position="176"/>
    </location>
</feature>
<accession>Q6HGL0</accession>
<dbReference type="Pfam" id="PF13285">
    <property type="entry name" value="DUF4073"/>
    <property type="match status" value="1"/>
</dbReference>
<gene>
    <name evidence="2" type="ordered locus">BT9727_2993</name>
</gene>
<dbReference type="PATRIC" id="fig|281309.8.peg.3188"/>
<sequence>MTGIRPPQVVFFTSHTHWDLNLPDWAGKKKIAGGDKKGFTVVNTGGIETGWMSAGPNGGEKAAPDGYSFKQGLQVKAYGSDVMVTAYDYKRDKEIKKLLISNSKIAQMAPNVTADDSKNIIIGATEYMEYSVKGTNEWLTYNPGNPPKFDGDKIVYVRHKGEMNLEPGLTQLLRFSENK</sequence>
<dbReference type="KEGG" id="btk:BT9727_2993"/>
<dbReference type="HOGENOM" id="CLU_1500641_0_0_9"/>
<name>Q6HGL0_BACHK</name>